<accession>A0A5U9KWB6</accession>
<sequence>MYKVKVSYILPEGDLVRVAVCAVKEDGSQIFQMEIQSPYEKGKSLDAYEQAAIEQYATIVSDIAASVQPADSAAATDTTEASAKK</sequence>
<evidence type="ECO:0008006" key="2">
    <source>
        <dbReference type="Google" id="ProtNLM"/>
    </source>
</evidence>
<comment type="caution">
    <text evidence="1">The sequence shown here is derived from an EMBL/GenBank/DDBJ whole genome shotgun (WGS) entry which is preliminary data.</text>
</comment>
<dbReference type="Proteomes" id="UP000839726">
    <property type="component" value="Unassembled WGS sequence"/>
</dbReference>
<gene>
    <name evidence="1" type="ORF">DRY71_22635</name>
</gene>
<reference evidence="1" key="1">
    <citation type="submission" date="2018-07" db="EMBL/GenBank/DDBJ databases">
        <authorList>
            <person name="Ashton P.M."/>
            <person name="Dallman T."/>
            <person name="Nair S."/>
            <person name="De Pinna E."/>
            <person name="Peters T."/>
            <person name="Grant K."/>
        </authorList>
    </citation>
    <scope>NUCLEOTIDE SEQUENCE [LARGE SCALE GENOMIC DNA]</scope>
    <source>
        <strain evidence="1">436933</strain>
    </source>
</reference>
<protein>
    <recommendedName>
        <fullName evidence="2">DUF1327 domain-containing protein</fullName>
    </recommendedName>
</protein>
<dbReference type="EMBL" id="AAGUYM010000036">
    <property type="protein sequence ID" value="EBS2695484.1"/>
    <property type="molecule type" value="Genomic_DNA"/>
</dbReference>
<organism evidence="1">
    <name type="scientific">Salmonella newport</name>
    <dbReference type="NCBI Taxonomy" id="108619"/>
    <lineage>
        <taxon>Bacteria</taxon>
        <taxon>Pseudomonadati</taxon>
        <taxon>Pseudomonadota</taxon>
        <taxon>Gammaproteobacteria</taxon>
        <taxon>Enterobacterales</taxon>
        <taxon>Enterobacteriaceae</taxon>
        <taxon>Salmonella</taxon>
    </lineage>
</organism>
<name>A0A5U9KWB6_SALNE</name>
<proteinExistence type="predicted"/>
<evidence type="ECO:0000313" key="1">
    <source>
        <dbReference type="EMBL" id="EBS2695484.1"/>
    </source>
</evidence>
<dbReference type="AlphaFoldDB" id="A0A5U9KWB6"/>